<accession>X1GQK6</accession>
<dbReference type="EMBL" id="BARU01022749">
    <property type="protein sequence ID" value="GAH60171.1"/>
    <property type="molecule type" value="Genomic_DNA"/>
</dbReference>
<gene>
    <name evidence="1" type="ORF">S03H2_37010</name>
</gene>
<comment type="caution">
    <text evidence="1">The sequence shown here is derived from an EMBL/GenBank/DDBJ whole genome shotgun (WGS) entry which is preliminary data.</text>
</comment>
<name>X1GQK6_9ZZZZ</name>
<organism evidence="1">
    <name type="scientific">marine sediment metagenome</name>
    <dbReference type="NCBI Taxonomy" id="412755"/>
    <lineage>
        <taxon>unclassified sequences</taxon>
        <taxon>metagenomes</taxon>
        <taxon>ecological metagenomes</taxon>
    </lineage>
</organism>
<protein>
    <recommendedName>
        <fullName evidence="2">Beta-lactamase-related domain-containing protein</fullName>
    </recommendedName>
</protein>
<dbReference type="AlphaFoldDB" id="X1GQK6"/>
<evidence type="ECO:0000313" key="1">
    <source>
        <dbReference type="EMBL" id="GAH60171.1"/>
    </source>
</evidence>
<dbReference type="InterPro" id="IPR012338">
    <property type="entry name" value="Beta-lactam/transpept-like"/>
</dbReference>
<dbReference type="Gene3D" id="3.40.710.10">
    <property type="entry name" value="DD-peptidase/beta-lactamase superfamily"/>
    <property type="match status" value="1"/>
</dbReference>
<reference evidence="1" key="1">
    <citation type="journal article" date="2014" name="Front. Microbiol.">
        <title>High frequency of phylogenetically diverse reductive dehalogenase-homologous genes in deep subseafloor sedimentary metagenomes.</title>
        <authorList>
            <person name="Kawai M."/>
            <person name="Futagami T."/>
            <person name="Toyoda A."/>
            <person name="Takaki Y."/>
            <person name="Nishi S."/>
            <person name="Hori S."/>
            <person name="Arai W."/>
            <person name="Tsubouchi T."/>
            <person name="Morono Y."/>
            <person name="Uchiyama I."/>
            <person name="Ito T."/>
            <person name="Fujiyama A."/>
            <person name="Inagaki F."/>
            <person name="Takami H."/>
        </authorList>
    </citation>
    <scope>NUCLEOTIDE SEQUENCE</scope>
    <source>
        <strain evidence="1">Expedition CK06-06</strain>
    </source>
</reference>
<evidence type="ECO:0008006" key="2">
    <source>
        <dbReference type="Google" id="ProtNLM"/>
    </source>
</evidence>
<dbReference type="SUPFAM" id="SSF56601">
    <property type="entry name" value="beta-lactamase/transpeptidase-like"/>
    <property type="match status" value="1"/>
</dbReference>
<sequence>AEMLTRQNEGIPLDFSWSQGLMWVLGDPELDYAGRLCWHNGASIVFRSHLEILLDHQLGVVVLSNSGTAGVVVQEIAQQALKLALKEKTGIEPVEPPGPPYSSQTTWPQEELEALAGIYVTGGGYDIVKAMPGALEWTGSTGTTQRLVSLENGRFASPDSQEFQIEFSEVSERDVMIGHRTRTGLVGERYQPVPLSPVWRDRLGKYEIFNLDPLDCSRFVPEELHIVSLSIELVERDGMLIIEYTIQGPPGRLVIEPLGDTLGVIRGLGKDKGGAVQIVT</sequence>
<proteinExistence type="predicted"/>
<feature type="non-terminal residue" evidence="1">
    <location>
        <position position="280"/>
    </location>
</feature>
<feature type="non-terminal residue" evidence="1">
    <location>
        <position position="1"/>
    </location>
</feature>